<organism evidence="2 3">
    <name type="scientific">Oleiphilus messinensis</name>
    <dbReference type="NCBI Taxonomy" id="141451"/>
    <lineage>
        <taxon>Bacteria</taxon>
        <taxon>Pseudomonadati</taxon>
        <taxon>Pseudomonadota</taxon>
        <taxon>Gammaproteobacteria</taxon>
        <taxon>Oceanospirillales</taxon>
        <taxon>Oleiphilaceae</taxon>
        <taxon>Oleiphilus</taxon>
    </lineage>
</organism>
<protein>
    <recommendedName>
        <fullName evidence="1">DUF6160 domain-containing protein</fullName>
    </recommendedName>
</protein>
<dbReference type="Proteomes" id="UP000196027">
    <property type="component" value="Chromosome"/>
</dbReference>
<keyword evidence="3" id="KW-1185">Reference proteome</keyword>
<feature type="domain" description="DUF6160" evidence="1">
    <location>
        <begin position="1"/>
        <end position="88"/>
    </location>
</feature>
<gene>
    <name evidence="2" type="ORF">OLMES_2921</name>
</gene>
<sequence length="346" mass="36323">MNGLKKSTGILAALLVAEPVYSDLKTLDDSSLGTITGQSGISIELSANVDIGEIAYQDEAFLLIENLSLGGIGNTALDNILLTIDVAGNNETLTRGFSTLAEYAKQGLIDSSNPDVAAALATYDQGSLTGDNFNDGDLVIHLEGAANGVNSSNSSDQNIEAFTRAVDFGLTIDQVSLTDSAYQIGSGPASGTSMFSDLAIEGYLGPTDLIIRNGGTGTSTIANGSMTVSDTRLELDSHFEVTDLDVNWDVADVLLIFNFAALKLQDVKIHNRRGEDTTGHFGMASISAKVGEGSSTSNNVAGLALYDIDLRMDIDMPHVQFGSSPSIGEVYMTDFVVTADLVVYGH</sequence>
<evidence type="ECO:0000259" key="1">
    <source>
        <dbReference type="Pfam" id="PF19657"/>
    </source>
</evidence>
<reference evidence="2 3" key="1">
    <citation type="submission" date="2017-05" db="EMBL/GenBank/DDBJ databases">
        <title>Genomic insights into alkan degradation activity of Oleiphilus messinensis.</title>
        <authorList>
            <person name="Kozyavkin S.A."/>
            <person name="Slesarev A.I."/>
            <person name="Golyshin P.N."/>
            <person name="Korzhenkov A."/>
            <person name="Golyshina O.N."/>
            <person name="Toshchakov S.V."/>
        </authorList>
    </citation>
    <scope>NUCLEOTIDE SEQUENCE [LARGE SCALE GENOMIC DNA]</scope>
    <source>
        <strain evidence="2 3">ME102</strain>
    </source>
</reference>
<dbReference type="AlphaFoldDB" id="A0A1Y0IBX9"/>
<dbReference type="KEGG" id="ome:OLMES_2921"/>
<name>A0A1Y0IBX9_9GAMM</name>
<accession>A0A1Y0IBX9</accession>
<evidence type="ECO:0000313" key="2">
    <source>
        <dbReference type="EMBL" id="ARU56965.1"/>
    </source>
</evidence>
<dbReference type="EMBL" id="CP021425">
    <property type="protein sequence ID" value="ARU56965.1"/>
    <property type="molecule type" value="Genomic_DNA"/>
</dbReference>
<proteinExistence type="predicted"/>
<dbReference type="InterPro" id="IPR046158">
    <property type="entry name" value="DUF6160"/>
</dbReference>
<dbReference type="RefSeq" id="WP_087461912.1">
    <property type="nucleotide sequence ID" value="NZ_CP021425.1"/>
</dbReference>
<dbReference type="Pfam" id="PF19657">
    <property type="entry name" value="DUF6160"/>
    <property type="match status" value="1"/>
</dbReference>
<dbReference type="OrthoDB" id="6198908at2"/>
<evidence type="ECO:0000313" key="3">
    <source>
        <dbReference type="Proteomes" id="UP000196027"/>
    </source>
</evidence>